<comment type="caution">
    <text evidence="1">The sequence shown here is derived from an EMBL/GenBank/DDBJ whole genome shotgun (WGS) entry which is preliminary data.</text>
</comment>
<evidence type="ECO:0000313" key="1">
    <source>
        <dbReference type="EMBL" id="KAJ9657918.1"/>
    </source>
</evidence>
<reference evidence="1" key="1">
    <citation type="submission" date="2022-10" db="EMBL/GenBank/DDBJ databases">
        <title>Culturing micro-colonial fungi from biological soil crusts in the Mojave desert and describing Neophaeococcomyces mojavensis, and introducing the new genera and species Taxawa tesnikishii.</title>
        <authorList>
            <person name="Kurbessoian T."/>
            <person name="Stajich J.E."/>
        </authorList>
    </citation>
    <scope>NUCLEOTIDE SEQUENCE</scope>
    <source>
        <strain evidence="1">JES_112</strain>
    </source>
</reference>
<dbReference type="Proteomes" id="UP001172386">
    <property type="component" value="Unassembled WGS sequence"/>
</dbReference>
<name>A0ACC3A9R0_9EURO</name>
<protein>
    <submittedName>
        <fullName evidence="1">Uncharacterized protein</fullName>
    </submittedName>
</protein>
<gene>
    <name evidence="1" type="ORF">H2198_004001</name>
</gene>
<accession>A0ACC3A9R0</accession>
<keyword evidence="2" id="KW-1185">Reference proteome</keyword>
<dbReference type="EMBL" id="JAPDRQ010000057">
    <property type="protein sequence ID" value="KAJ9657918.1"/>
    <property type="molecule type" value="Genomic_DNA"/>
</dbReference>
<evidence type="ECO:0000313" key="2">
    <source>
        <dbReference type="Proteomes" id="UP001172386"/>
    </source>
</evidence>
<proteinExistence type="predicted"/>
<organism evidence="1 2">
    <name type="scientific">Neophaeococcomyces mojaviensis</name>
    <dbReference type="NCBI Taxonomy" id="3383035"/>
    <lineage>
        <taxon>Eukaryota</taxon>
        <taxon>Fungi</taxon>
        <taxon>Dikarya</taxon>
        <taxon>Ascomycota</taxon>
        <taxon>Pezizomycotina</taxon>
        <taxon>Eurotiomycetes</taxon>
        <taxon>Chaetothyriomycetidae</taxon>
        <taxon>Chaetothyriales</taxon>
        <taxon>Chaetothyriales incertae sedis</taxon>
        <taxon>Neophaeococcomyces</taxon>
    </lineage>
</organism>
<sequence length="503" mass="55377">MSKDEIEARVSTHEDIVAEKPDTRGYTGDFITARREKSAAERSLVWKAGALFTALAALVYFVAYLDRNSIGNARVAGMQKDLMLSNKQYSTCVSMFFVGYILFLLPANIILKIIPPNFVIGGSTLLFGALVCGLGGAKNYATVLALRILVGSSQAFIQGLTMYSSFWFRRNEIAMIAGILYSAATLSGAFSGLIAYGAVKNLSKAETGRDPWQWVYIIDGTVAVAVGILTMLMLPAFPDDIMKKGKHWLFTQEELGVACERSASFNTLGEKVNYRQMWAALKDVKSWLFVVLQLGIATGIGTVGVFLPSFIRDFGFSPLNTQLISVIPYACAFITLIVIGIASDRLNKKGPFLIGTISSAIIGFIIILTDVSNPVKIFATCLITSGLYPSVILLVTWLSINTAGFTKRGTTWAMAEIGGQCLSIMGTHVYDNPPRYIKGHSVILGLLCASLLSVIALMLWMQRCNMEKDRIESEYHERGEQHPHALRSLEQECDQHQFFRYIL</sequence>